<protein>
    <recommendedName>
        <fullName evidence="6">Single-stranded DNA-binding protein</fullName>
    </recommendedName>
</protein>
<feature type="compositionally biased region" description="Low complexity" evidence="3">
    <location>
        <begin position="335"/>
        <end position="344"/>
    </location>
</feature>
<dbReference type="Gene3D" id="2.40.50.140">
    <property type="entry name" value="Nucleic acid-binding proteins"/>
    <property type="match status" value="1"/>
</dbReference>
<dbReference type="InterPro" id="IPR000424">
    <property type="entry name" value="Primosome_PriB/ssb"/>
</dbReference>
<evidence type="ECO:0000256" key="2">
    <source>
        <dbReference type="PROSITE-ProRule" id="PRU00252"/>
    </source>
</evidence>
<evidence type="ECO:0000256" key="3">
    <source>
        <dbReference type="SAM" id="MobiDB-lite"/>
    </source>
</evidence>
<reference evidence="4 5" key="1">
    <citation type="journal article" date="2019" name="Int. J. Syst. Evol. Microbiol.">
        <title>The Global Catalogue of Microorganisms (GCM) 10K type strain sequencing project: providing services to taxonomists for standard genome sequencing and annotation.</title>
        <authorList>
            <consortium name="The Broad Institute Genomics Platform"/>
            <consortium name="The Broad Institute Genome Sequencing Center for Infectious Disease"/>
            <person name="Wu L."/>
            <person name="Ma J."/>
        </authorList>
    </citation>
    <scope>NUCLEOTIDE SEQUENCE [LARGE SCALE GENOMIC DNA]</scope>
    <source>
        <strain evidence="4 5">JCM 13929</strain>
    </source>
</reference>
<evidence type="ECO:0000313" key="4">
    <source>
        <dbReference type="EMBL" id="GAA1645198.1"/>
    </source>
</evidence>
<dbReference type="CDD" id="cd04496">
    <property type="entry name" value="SSB_OBF"/>
    <property type="match status" value="1"/>
</dbReference>
<keyword evidence="1 2" id="KW-0238">DNA-binding</keyword>
<dbReference type="Pfam" id="PF00436">
    <property type="entry name" value="SSB"/>
    <property type="match status" value="1"/>
</dbReference>
<dbReference type="InterPro" id="IPR012340">
    <property type="entry name" value="NA-bd_OB-fold"/>
</dbReference>
<proteinExistence type="predicted"/>
<accession>A0ABN2FHB1</accession>
<feature type="compositionally biased region" description="Basic and acidic residues" evidence="3">
    <location>
        <begin position="144"/>
        <end position="156"/>
    </location>
</feature>
<dbReference type="SUPFAM" id="SSF50249">
    <property type="entry name" value="Nucleic acid-binding proteins"/>
    <property type="match status" value="1"/>
</dbReference>
<evidence type="ECO:0000256" key="1">
    <source>
        <dbReference type="ARBA" id="ARBA00023125"/>
    </source>
</evidence>
<gene>
    <name evidence="4" type="ORF">GCM10009733_047840</name>
</gene>
<feature type="compositionally biased region" description="Polar residues" evidence="3">
    <location>
        <begin position="292"/>
        <end position="305"/>
    </location>
</feature>
<dbReference type="EMBL" id="BAAAMU010000035">
    <property type="protein sequence ID" value="GAA1645198.1"/>
    <property type="molecule type" value="Genomic_DNA"/>
</dbReference>
<comment type="caution">
    <text evidence="4">The sequence shown here is derived from an EMBL/GenBank/DDBJ whole genome shotgun (WGS) entry which is preliminary data.</text>
</comment>
<organism evidence="4 5">
    <name type="scientific">Nonomuraea maheshkhaliensis</name>
    <dbReference type="NCBI Taxonomy" id="419590"/>
    <lineage>
        <taxon>Bacteria</taxon>
        <taxon>Bacillati</taxon>
        <taxon>Actinomycetota</taxon>
        <taxon>Actinomycetes</taxon>
        <taxon>Streptosporangiales</taxon>
        <taxon>Streptosporangiaceae</taxon>
        <taxon>Nonomuraea</taxon>
    </lineage>
</organism>
<evidence type="ECO:0008006" key="6">
    <source>
        <dbReference type="Google" id="ProtNLM"/>
    </source>
</evidence>
<feature type="compositionally biased region" description="Basic and acidic residues" evidence="3">
    <location>
        <begin position="380"/>
        <end position="390"/>
    </location>
</feature>
<keyword evidence="5" id="KW-1185">Reference proteome</keyword>
<evidence type="ECO:0000313" key="5">
    <source>
        <dbReference type="Proteomes" id="UP001500064"/>
    </source>
</evidence>
<feature type="region of interest" description="Disordered" evidence="3">
    <location>
        <begin position="135"/>
        <end position="407"/>
    </location>
</feature>
<name>A0ABN2FHB1_9ACTN</name>
<dbReference type="PROSITE" id="PS50935">
    <property type="entry name" value="SSB"/>
    <property type="match status" value="1"/>
</dbReference>
<sequence length="407" mass="43495">MFPDRGQPARRTGRHEMNDIYITLTGNVAAEPRQYSFDEGTKVTSLKVLTSHRYFDRKTGQWTDGDKVCFTVRCWRALGDNVAASVRSGHPVVVSGRLRIREFGTDGDRRFMPEIEASSVGHDLRWGTGVFTKPERGGTALVSREMRERLDEETRDWAMGARQQRPLNRPEFREDNEPSSTYARDRHPARHPSPEANGDTRTLVRDGSGVQPLAPDGGSTHSLVSDGGSAHTLVSDGGDARTLVSDGGDAQTLAPDGADTGTLGSADGSVRPLVPHDETMRMRTPFDATAEGASSNRMATHTQSPADGAVHPLDPDDGAAHLPGWADGTPHRPTPDTAAAPTPTSVGKTPRARRTSSDTARTPKSGNDATVRVLNGTESDDAKGHADEGRAAGGGKAQPKASERAAA</sequence>
<dbReference type="Proteomes" id="UP001500064">
    <property type="component" value="Unassembled WGS sequence"/>
</dbReference>